<keyword evidence="5" id="KW-1185">Reference proteome</keyword>
<evidence type="ECO:0000313" key="5">
    <source>
        <dbReference type="Proteomes" id="UP000187735"/>
    </source>
</evidence>
<dbReference type="Pfam" id="PF08338">
    <property type="entry name" value="DUF1731"/>
    <property type="match status" value="1"/>
</dbReference>
<dbReference type="EMBL" id="CP017641">
    <property type="protein sequence ID" value="APZ93913.1"/>
    <property type="molecule type" value="Genomic_DNA"/>
</dbReference>
<evidence type="ECO:0000313" key="4">
    <source>
        <dbReference type="EMBL" id="APZ93913.1"/>
    </source>
</evidence>
<feature type="domain" description="DUF1731" evidence="3">
    <location>
        <begin position="239"/>
        <end position="285"/>
    </location>
</feature>
<evidence type="ECO:0000259" key="3">
    <source>
        <dbReference type="Pfam" id="PF08338"/>
    </source>
</evidence>
<dbReference type="CDD" id="cd05242">
    <property type="entry name" value="SDR_a8"/>
    <property type="match status" value="1"/>
</dbReference>
<organism evidence="4 5">
    <name type="scientific">Fuerstiella marisgermanici</name>
    <dbReference type="NCBI Taxonomy" id="1891926"/>
    <lineage>
        <taxon>Bacteria</taxon>
        <taxon>Pseudomonadati</taxon>
        <taxon>Planctomycetota</taxon>
        <taxon>Planctomycetia</taxon>
        <taxon>Planctomycetales</taxon>
        <taxon>Planctomycetaceae</taxon>
        <taxon>Fuerstiella</taxon>
    </lineage>
</organism>
<dbReference type="Pfam" id="PF01370">
    <property type="entry name" value="Epimerase"/>
    <property type="match status" value="1"/>
</dbReference>
<dbReference type="PANTHER" id="PTHR11092">
    <property type="entry name" value="SUGAR NUCLEOTIDE EPIMERASE RELATED"/>
    <property type="match status" value="1"/>
</dbReference>
<sequence length="288" mass="31065">MVGSALADRLRESGKSVIAISRSDGGGYDDTIRWDPESGLTNPNRLESVDAIVHLAGENIAAGRWNDSVKRRIRNSRVNGTRSLVESMASVEKRPKLFICASAIGYYGDRGSMELPESAEPGEGFLPDVCKEWEAEADAAAELGCRVVNVRIGMVLSPKGGALAKMLLPFKLGAGGVVGPGTQYWSWIGLHDLTRIIAFCIDNEEMSGPVNAVSPHPPTNREFTKDLGRVLNRPTIIPMPAFAAKLALGEMAKALLLASTRVVPKKLEKAGFKYDHPDLTGCLQHELS</sequence>
<dbReference type="SUPFAM" id="SSF51735">
    <property type="entry name" value="NAD(P)-binding Rossmann-fold domains"/>
    <property type="match status" value="1"/>
</dbReference>
<protein>
    <submittedName>
        <fullName evidence="4">Epimerase family protein</fullName>
    </submittedName>
</protein>
<dbReference type="PANTHER" id="PTHR11092:SF0">
    <property type="entry name" value="EPIMERASE FAMILY PROTEIN SDR39U1"/>
    <property type="match status" value="1"/>
</dbReference>
<dbReference type="AlphaFoldDB" id="A0A1P8WIN8"/>
<dbReference type="Proteomes" id="UP000187735">
    <property type="component" value="Chromosome"/>
</dbReference>
<proteinExistence type="inferred from homology"/>
<dbReference type="KEGG" id="fmr:Fuma_03531"/>
<accession>A0A1P8WIN8</accession>
<name>A0A1P8WIN8_9PLAN</name>
<evidence type="ECO:0000259" key="2">
    <source>
        <dbReference type="Pfam" id="PF01370"/>
    </source>
</evidence>
<dbReference type="InterPro" id="IPR013549">
    <property type="entry name" value="DUF1731"/>
</dbReference>
<comment type="similarity">
    <text evidence="1">Belongs to the NAD(P)-dependent epimerase/dehydratase family. SDR39U1 subfamily.</text>
</comment>
<dbReference type="InterPro" id="IPR010099">
    <property type="entry name" value="SDR39U1"/>
</dbReference>
<dbReference type="Gene3D" id="3.40.50.720">
    <property type="entry name" value="NAD(P)-binding Rossmann-like Domain"/>
    <property type="match status" value="1"/>
</dbReference>
<dbReference type="NCBIfam" id="TIGR01777">
    <property type="entry name" value="yfcH"/>
    <property type="match status" value="1"/>
</dbReference>
<dbReference type="InterPro" id="IPR036291">
    <property type="entry name" value="NAD(P)-bd_dom_sf"/>
</dbReference>
<dbReference type="STRING" id="1891926.Fuma_03531"/>
<reference evidence="4 5" key="1">
    <citation type="journal article" date="2016" name="Front. Microbiol.">
        <title>Fuerstia marisgermanicae gen. nov., sp. nov., an Unusual Member of the Phylum Planctomycetes from the German Wadden Sea.</title>
        <authorList>
            <person name="Kohn T."/>
            <person name="Heuer A."/>
            <person name="Jogler M."/>
            <person name="Vollmers J."/>
            <person name="Boedeker C."/>
            <person name="Bunk B."/>
            <person name="Rast P."/>
            <person name="Borchert D."/>
            <person name="Glockner I."/>
            <person name="Freese H.M."/>
            <person name="Klenk H.P."/>
            <person name="Overmann J."/>
            <person name="Kaster A.K."/>
            <person name="Rohde M."/>
            <person name="Wiegand S."/>
            <person name="Jogler C."/>
        </authorList>
    </citation>
    <scope>NUCLEOTIDE SEQUENCE [LARGE SCALE GENOMIC DNA]</scope>
    <source>
        <strain evidence="4 5">NH11</strain>
    </source>
</reference>
<dbReference type="InterPro" id="IPR001509">
    <property type="entry name" value="Epimerase_deHydtase"/>
</dbReference>
<evidence type="ECO:0000256" key="1">
    <source>
        <dbReference type="ARBA" id="ARBA00009353"/>
    </source>
</evidence>
<feature type="domain" description="NAD-dependent epimerase/dehydratase" evidence="2">
    <location>
        <begin position="1"/>
        <end position="204"/>
    </location>
</feature>
<gene>
    <name evidence="4" type="ORF">Fuma_03531</name>
</gene>